<evidence type="ECO:0000313" key="3">
    <source>
        <dbReference type="Proteomes" id="UP000007013"/>
    </source>
</evidence>
<feature type="domain" description="Protein kinase" evidence="1">
    <location>
        <begin position="35"/>
        <end position="315"/>
    </location>
</feature>
<dbReference type="SUPFAM" id="SSF56112">
    <property type="entry name" value="Protein kinase-like (PK-like)"/>
    <property type="match status" value="1"/>
</dbReference>
<gene>
    <name evidence="2" type="ordered locus">Oter_4240</name>
</gene>
<dbReference type="GO" id="GO:0005524">
    <property type="term" value="F:ATP binding"/>
    <property type="evidence" value="ECO:0007669"/>
    <property type="project" value="InterPro"/>
</dbReference>
<dbReference type="SMART" id="SM00220">
    <property type="entry name" value="S_TKc"/>
    <property type="match status" value="1"/>
</dbReference>
<proteinExistence type="predicted"/>
<dbReference type="STRING" id="452637.Oter_4240"/>
<protein>
    <submittedName>
        <fullName evidence="2">Serine/threonine protein kinase</fullName>
    </submittedName>
</protein>
<dbReference type="eggNOG" id="COG0515">
    <property type="taxonomic scope" value="Bacteria"/>
</dbReference>
<dbReference type="OrthoDB" id="190444at2"/>
<keyword evidence="2" id="KW-0418">Kinase</keyword>
<keyword evidence="2" id="KW-0723">Serine/threonine-protein kinase</keyword>
<accession>B1ZP27</accession>
<organism evidence="2 3">
    <name type="scientific">Opitutus terrae (strain DSM 11246 / JCM 15787 / PB90-1)</name>
    <dbReference type="NCBI Taxonomy" id="452637"/>
    <lineage>
        <taxon>Bacteria</taxon>
        <taxon>Pseudomonadati</taxon>
        <taxon>Verrucomicrobiota</taxon>
        <taxon>Opitutia</taxon>
        <taxon>Opitutales</taxon>
        <taxon>Opitutaceae</taxon>
        <taxon>Opitutus</taxon>
    </lineage>
</organism>
<dbReference type="HOGENOM" id="CLU_314919_0_0_0"/>
<dbReference type="KEGG" id="ote:Oter_4240"/>
<dbReference type="GO" id="GO:0004674">
    <property type="term" value="F:protein serine/threonine kinase activity"/>
    <property type="evidence" value="ECO:0007669"/>
    <property type="project" value="UniProtKB-KW"/>
</dbReference>
<dbReference type="AlphaFoldDB" id="B1ZP27"/>
<keyword evidence="2" id="KW-0808">Transferase</keyword>
<sequence length="928" mass="102242">MPEPEARTVDADHPPVTALPDAAAMPFLQPDGNEAVPGQRWNRFTLGGVFPGARHSYLAEDVGKMEKVLITARLVTQGIEWRRRAWAQLCAMEQTKVLRCLDAFEENGWRYEVMAAPPSTTVAEWLSAHRPRFDELEALVQQVAGTLDALHADGLVHLNLQPESLHIEEGANGPEFVVGGLQEVTLFQQPELIPIEVDPFYAPPEAAGLARHSPGPQLCAWDWWSLGRVIQEVLLGQHVVMFLLKRTGPRTAPELRQRAEQLLLEREPAGARAGAVEETGAEPAALPLLRGLLTGSMDARWRGDMVQRWLRHENVRDYYDQPRNVRLWRSGGRVFTLPDAAEYFTQAPTWAAGETTLLEPYQPDTLAHFLRETPAHRADWDRLRAVTELANSPAWAEVPELARRTLIVGISWLALAAGAGGRANLRVRGCAMETAGLLELLKNPGGAEGVAIVRGLLHPPLIEYVESLDPVAARVLKGLAARAGAALKIVLEAGWLDDGDHAGFVRLFSLAVQRMNALQERVTALQSTYATSRYPELARMLNSKTATPVEQIVLAFTGQTPEQCGFITHADSRNERYHALRTELDAISGALRWVRLYELLRRSRLWGAPWPLFGTAVAAVAALLAVLDRSGTPAIVATAALIGSRAWLWWRVQRTMHRYDHVAGPWLWSDGTERAASETARVLAKGKVHPTELMQQAVGLRVAMAEFSAEARRSPPAPDPHWWDVAASFVLGGLITVGALVHSLAGVREALQAAQPPALAAESSRLTAEVRSRLENADRSLSKEVVTDPQALLATGRYELIDDGFGRRLRGPLQRWDRYAPTGVASLKVLARAKALPEQSAFAVVTATLQLRPYMRDSVKALLAIRVPTARGTGVMIYNARDRGLLDREVRMVRGGLREDTWYELDGRRVLFLGNPVPLETTNSLAPP</sequence>
<dbReference type="EMBL" id="CP001032">
    <property type="protein sequence ID" value="ACB77513.1"/>
    <property type="molecule type" value="Genomic_DNA"/>
</dbReference>
<name>B1ZP27_OPITP</name>
<evidence type="ECO:0000259" key="1">
    <source>
        <dbReference type="PROSITE" id="PS50011"/>
    </source>
</evidence>
<dbReference type="RefSeq" id="WP_012377041.1">
    <property type="nucleotide sequence ID" value="NC_010571.1"/>
</dbReference>
<dbReference type="Gene3D" id="1.10.510.10">
    <property type="entry name" value="Transferase(Phosphotransferase) domain 1"/>
    <property type="match status" value="1"/>
</dbReference>
<dbReference type="Proteomes" id="UP000007013">
    <property type="component" value="Chromosome"/>
</dbReference>
<dbReference type="PROSITE" id="PS50011">
    <property type="entry name" value="PROTEIN_KINASE_DOM"/>
    <property type="match status" value="1"/>
</dbReference>
<evidence type="ECO:0000313" key="2">
    <source>
        <dbReference type="EMBL" id="ACB77513.1"/>
    </source>
</evidence>
<reference evidence="2 3" key="1">
    <citation type="journal article" date="2011" name="J. Bacteriol.">
        <title>Genome sequence of the verrucomicrobium Opitutus terrae PB90-1, an abundant inhabitant of rice paddy soil ecosystems.</title>
        <authorList>
            <person name="van Passel M.W."/>
            <person name="Kant R."/>
            <person name="Palva A."/>
            <person name="Copeland A."/>
            <person name="Lucas S."/>
            <person name="Lapidus A."/>
            <person name="Glavina del Rio T."/>
            <person name="Pitluck S."/>
            <person name="Goltsman E."/>
            <person name="Clum A."/>
            <person name="Sun H."/>
            <person name="Schmutz J."/>
            <person name="Larimer F.W."/>
            <person name="Land M.L."/>
            <person name="Hauser L."/>
            <person name="Kyrpides N."/>
            <person name="Mikhailova N."/>
            <person name="Richardson P.P."/>
            <person name="Janssen P.H."/>
            <person name="de Vos W.M."/>
            <person name="Smidt H."/>
        </authorList>
    </citation>
    <scope>NUCLEOTIDE SEQUENCE [LARGE SCALE GENOMIC DNA]</scope>
    <source>
        <strain evidence="3">DSM 11246 / JCM 15787 / PB90-1</strain>
    </source>
</reference>
<dbReference type="InterPro" id="IPR000719">
    <property type="entry name" value="Prot_kinase_dom"/>
</dbReference>
<dbReference type="InterPro" id="IPR011009">
    <property type="entry name" value="Kinase-like_dom_sf"/>
</dbReference>
<keyword evidence="3" id="KW-1185">Reference proteome</keyword>